<dbReference type="PANTHER" id="PTHR37262">
    <property type="entry name" value="PROTEIN PEP-RELATED DEVELOPMENT ARRESTED 1, CHLOROPLASTIC"/>
    <property type="match status" value="1"/>
</dbReference>
<dbReference type="PANTHER" id="PTHR37262:SF1">
    <property type="entry name" value="PROTEIN PEP-RELATED DEVELOPMENT ARRESTED 1, CHLOROPLASTIC"/>
    <property type="match status" value="1"/>
</dbReference>
<feature type="region of interest" description="Disordered" evidence="1">
    <location>
        <begin position="227"/>
        <end position="288"/>
    </location>
</feature>
<accession>A0A8S9N1W1</accession>
<dbReference type="Proteomes" id="UP000712600">
    <property type="component" value="Unassembled WGS sequence"/>
</dbReference>
<organism evidence="2 3">
    <name type="scientific">Brassica cretica</name>
    <name type="common">Mustard</name>
    <dbReference type="NCBI Taxonomy" id="69181"/>
    <lineage>
        <taxon>Eukaryota</taxon>
        <taxon>Viridiplantae</taxon>
        <taxon>Streptophyta</taxon>
        <taxon>Embryophyta</taxon>
        <taxon>Tracheophyta</taxon>
        <taxon>Spermatophyta</taxon>
        <taxon>Magnoliopsida</taxon>
        <taxon>eudicotyledons</taxon>
        <taxon>Gunneridae</taxon>
        <taxon>Pentapetalae</taxon>
        <taxon>rosids</taxon>
        <taxon>malvids</taxon>
        <taxon>Brassicales</taxon>
        <taxon>Brassicaceae</taxon>
        <taxon>Brassiceae</taxon>
        <taxon>Brassica</taxon>
    </lineage>
</organism>
<dbReference type="GO" id="GO:0006355">
    <property type="term" value="P:regulation of DNA-templated transcription"/>
    <property type="evidence" value="ECO:0007669"/>
    <property type="project" value="InterPro"/>
</dbReference>
<evidence type="ECO:0000313" key="3">
    <source>
        <dbReference type="Proteomes" id="UP000712600"/>
    </source>
</evidence>
<evidence type="ECO:0000313" key="2">
    <source>
        <dbReference type="EMBL" id="KAF3486644.1"/>
    </source>
</evidence>
<dbReference type="EMBL" id="QGKX02002183">
    <property type="protein sequence ID" value="KAF3486644.1"/>
    <property type="molecule type" value="Genomic_DNA"/>
</dbReference>
<dbReference type="GO" id="GO:0042644">
    <property type="term" value="C:chloroplast nucleoid"/>
    <property type="evidence" value="ECO:0007669"/>
    <property type="project" value="InterPro"/>
</dbReference>
<comment type="caution">
    <text evidence="2">The sequence shown here is derived from an EMBL/GenBank/DDBJ whole genome shotgun (WGS) entry which is preliminary data.</text>
</comment>
<dbReference type="InterPro" id="IPR038961">
    <property type="entry name" value="PRDA1"/>
</dbReference>
<dbReference type="AlphaFoldDB" id="A0A8S9N1W1"/>
<evidence type="ECO:0000256" key="1">
    <source>
        <dbReference type="SAM" id="MobiDB-lite"/>
    </source>
</evidence>
<reference evidence="2" key="1">
    <citation type="submission" date="2019-12" db="EMBL/GenBank/DDBJ databases">
        <title>Genome sequencing and annotation of Brassica cretica.</title>
        <authorList>
            <person name="Studholme D.J."/>
            <person name="Sarris P."/>
        </authorList>
    </citation>
    <scope>NUCLEOTIDE SEQUENCE</scope>
    <source>
        <strain evidence="2">PFS-109/04</strain>
        <tissue evidence="2">Leaf</tissue>
    </source>
</reference>
<sequence length="308" mass="33750">MLQSTHLRFPSSSSPSRRESPIPSIISFLLLFIPSKANPETEEFGSILRPIREALLKGGEQVTSVLEEVITLLQDMKKMNEASENVAVESAAQGVIGKRVDQMESGFMMALDYMIQLADKKTNTIRKCLLEVVKETVLGSYPISLKSPLAHVMIGLLSRTPKKESRQELLRRVAAGGGAFESKDGNKLHLPGANLNDIANQAGDLLERGLFPEHVLIREEARNMMGGGILDERNDRGFSTLPESENVMQGKDEGADDLSNGEDSSTQGGRRQGRLNGRGRVTGRKPLPVRPGMFFETVTKVMGQHILG</sequence>
<proteinExistence type="predicted"/>
<name>A0A8S9N1W1_BRACR</name>
<gene>
    <name evidence="2" type="ORF">F2Q69_00055993</name>
</gene>
<protein>
    <submittedName>
        <fullName evidence="2">Uncharacterized protein</fullName>
    </submittedName>
</protein>